<name>A0A7G8LIS2_9CAUD</name>
<gene>
    <name evidence="1" type="primary">111</name>
    <name evidence="1" type="ORF">SEA_RABBITRUN_111</name>
</gene>
<reference evidence="1 2" key="1">
    <citation type="submission" date="2020-06" db="EMBL/GenBank/DDBJ databases">
        <authorList>
            <person name="Herren C.D."/>
            <person name="Smith Caldas M."/>
            <person name="Brooke G.M."/>
            <person name="Cabrera L.J."/>
            <person name="Caudill C.B."/>
            <person name="Ewell K.O."/>
            <person name="Haas C.L."/>
            <person name="Shapland G.L."/>
            <person name="Sitek C.J."/>
            <person name="Thompson J.S."/>
            <person name="Pollenz R.S."/>
            <person name="Garlena R.A."/>
            <person name="Russell D.A."/>
            <person name="Pope W.H."/>
            <person name="Jacobs-Sera D."/>
            <person name="Hatfull G.F."/>
        </authorList>
    </citation>
    <scope>NUCLEOTIDE SEQUENCE [LARGE SCALE GENOMIC DNA]</scope>
</reference>
<accession>A0A7G8LIS2</accession>
<dbReference type="GeneID" id="70080757"/>
<proteinExistence type="predicted"/>
<keyword evidence="2" id="KW-1185">Reference proteome</keyword>
<dbReference type="Proteomes" id="UP000515957">
    <property type="component" value="Segment"/>
</dbReference>
<dbReference type="RefSeq" id="YP_010246218.1">
    <property type="nucleotide sequence ID" value="NC_060133.1"/>
</dbReference>
<organism evidence="1 2">
    <name type="scientific">Gordonia phage Rabbitrun</name>
    <dbReference type="NCBI Taxonomy" id="2762280"/>
    <lineage>
        <taxon>Viruses</taxon>
        <taxon>Duplodnaviria</taxon>
        <taxon>Heunggongvirae</taxon>
        <taxon>Uroviricota</taxon>
        <taxon>Caudoviricetes</taxon>
        <taxon>Deeyouvirinae</taxon>
        <taxon>Nevillevirus</taxon>
        <taxon>Nevillevirus rabbitrun</taxon>
    </lineage>
</organism>
<protein>
    <submittedName>
        <fullName evidence="1">Uncharacterized protein</fullName>
    </submittedName>
</protein>
<evidence type="ECO:0000313" key="2">
    <source>
        <dbReference type="Proteomes" id="UP000515957"/>
    </source>
</evidence>
<sequence>MTFLTAHSEQLVSSACRDGFAEGYDMGRIEGYGEGWRKGFDAGHEAQGEGTYTENQIQQAVYDVLDSNQFSLWLPKPSKSSTPHGNIHPEDIGHIGRWVIEKLRGQ</sequence>
<dbReference type="EMBL" id="MT658805">
    <property type="protein sequence ID" value="QNJ57144.1"/>
    <property type="molecule type" value="Genomic_DNA"/>
</dbReference>
<dbReference type="KEGG" id="vg:70080757"/>
<evidence type="ECO:0000313" key="1">
    <source>
        <dbReference type="EMBL" id="QNJ57144.1"/>
    </source>
</evidence>